<evidence type="ECO:0000259" key="9">
    <source>
        <dbReference type="Pfam" id="PF00535"/>
    </source>
</evidence>
<reference evidence="10" key="1">
    <citation type="journal article" date="2021" name="PeerJ">
        <title>Extensive microbial diversity within the chicken gut microbiome revealed by metagenomics and culture.</title>
        <authorList>
            <person name="Gilroy R."/>
            <person name="Ravi A."/>
            <person name="Getino M."/>
            <person name="Pursley I."/>
            <person name="Horton D.L."/>
            <person name="Alikhan N.F."/>
            <person name="Baker D."/>
            <person name="Gharbi K."/>
            <person name="Hall N."/>
            <person name="Watson M."/>
            <person name="Adriaenssens E.M."/>
            <person name="Foster-Nyarko E."/>
            <person name="Jarju S."/>
            <person name="Secka A."/>
            <person name="Antonio M."/>
            <person name="Oren A."/>
            <person name="Chaudhuri R.R."/>
            <person name="La Ragione R."/>
            <person name="Hildebrand F."/>
            <person name="Pallen M.J."/>
        </authorList>
    </citation>
    <scope>NUCLEOTIDE SEQUENCE</scope>
    <source>
        <strain evidence="10">CHK188-11489</strain>
    </source>
</reference>
<protein>
    <submittedName>
        <fullName evidence="10">Glycosyltransferase family 2 protein</fullName>
    </submittedName>
</protein>
<dbReference type="SUPFAM" id="SSF53448">
    <property type="entry name" value="Nucleotide-diphospho-sugar transferases"/>
    <property type="match status" value="1"/>
</dbReference>
<dbReference type="GO" id="GO:0009103">
    <property type="term" value="P:lipopolysaccharide biosynthetic process"/>
    <property type="evidence" value="ECO:0007669"/>
    <property type="project" value="UniProtKB-KW"/>
</dbReference>
<evidence type="ECO:0000256" key="2">
    <source>
        <dbReference type="ARBA" id="ARBA00022676"/>
    </source>
</evidence>
<evidence type="ECO:0000256" key="6">
    <source>
        <dbReference type="ARBA" id="ARBA00022989"/>
    </source>
</evidence>
<evidence type="ECO:0000256" key="4">
    <source>
        <dbReference type="ARBA" id="ARBA00022692"/>
    </source>
</evidence>
<comment type="caution">
    <text evidence="10">The sequence shown here is derived from an EMBL/GenBank/DDBJ whole genome shotgun (WGS) entry which is preliminary data.</text>
</comment>
<dbReference type="GO" id="GO:0005886">
    <property type="term" value="C:plasma membrane"/>
    <property type="evidence" value="ECO:0007669"/>
    <property type="project" value="TreeGrafter"/>
</dbReference>
<organism evidence="10 11">
    <name type="scientific">Candidatus Gemmiger avistercoris</name>
    <dbReference type="NCBI Taxonomy" id="2838606"/>
    <lineage>
        <taxon>Bacteria</taxon>
        <taxon>Bacillati</taxon>
        <taxon>Bacillota</taxon>
        <taxon>Clostridia</taxon>
        <taxon>Eubacteriales</taxon>
        <taxon>Gemmiger</taxon>
    </lineage>
</organism>
<reference evidence="10" key="2">
    <citation type="submission" date="2021-04" db="EMBL/GenBank/DDBJ databases">
        <authorList>
            <person name="Gilroy R."/>
        </authorList>
    </citation>
    <scope>NUCLEOTIDE SEQUENCE</scope>
    <source>
        <strain evidence="10">CHK188-11489</strain>
    </source>
</reference>
<dbReference type="EMBL" id="DXBF01000061">
    <property type="protein sequence ID" value="HIZ62608.1"/>
    <property type="molecule type" value="Genomic_DNA"/>
</dbReference>
<evidence type="ECO:0000256" key="7">
    <source>
        <dbReference type="ARBA" id="ARBA00023136"/>
    </source>
</evidence>
<dbReference type="Gene3D" id="3.90.550.10">
    <property type="entry name" value="Spore Coat Polysaccharide Biosynthesis Protein SpsA, Chain A"/>
    <property type="match status" value="1"/>
</dbReference>
<dbReference type="Proteomes" id="UP000824105">
    <property type="component" value="Unassembled WGS sequence"/>
</dbReference>
<keyword evidence="7 8" id="KW-0472">Membrane</keyword>
<dbReference type="InterPro" id="IPR050256">
    <property type="entry name" value="Glycosyltransferase_2"/>
</dbReference>
<dbReference type="InterPro" id="IPR001173">
    <property type="entry name" value="Glyco_trans_2-like"/>
</dbReference>
<keyword evidence="5" id="KW-0448">Lipopolysaccharide biosynthesis</keyword>
<sequence>MQKISYVIPCYRSEHTLPDVVAEITAKMKTLPRYSYEIILVNDCSPDDTIGTIRRLVAADAHVQGVDLARNFGQHAALMAGFHQCSGDVIVCLDDDGQTPADEVDRLLERIEAGYDVVYARYDNKKQAGWRNLGSWVNSKMTEIMLDKPAELVVNSYFAARRFVVDEMLRYEHCYPYVIGLVLRTTKNICNVPVHHRAREEGRSGYTLGKLLSLWMNGFTSFSVKPLRIATYFGTLSALAGFLYLIFIVINHFVRHTAPIGWASTTALLLLLGGVILIVLGLIGEYVGRIYMCANAAPQYVAREYLRHDGEEKQ</sequence>
<gene>
    <name evidence="10" type="ORF">H9724_07575</name>
</gene>
<evidence type="ECO:0000313" key="11">
    <source>
        <dbReference type="Proteomes" id="UP000824105"/>
    </source>
</evidence>
<dbReference type="PANTHER" id="PTHR48090">
    <property type="entry name" value="UNDECAPRENYL-PHOSPHATE 4-DEOXY-4-FORMAMIDO-L-ARABINOSE TRANSFERASE-RELATED"/>
    <property type="match status" value="1"/>
</dbReference>
<dbReference type="CDD" id="cd04187">
    <property type="entry name" value="DPM1_like_bac"/>
    <property type="match status" value="1"/>
</dbReference>
<evidence type="ECO:0000256" key="3">
    <source>
        <dbReference type="ARBA" id="ARBA00022679"/>
    </source>
</evidence>
<evidence type="ECO:0000256" key="5">
    <source>
        <dbReference type="ARBA" id="ARBA00022985"/>
    </source>
</evidence>
<keyword evidence="2" id="KW-0328">Glycosyltransferase</keyword>
<keyword evidence="3" id="KW-0808">Transferase</keyword>
<dbReference type="AlphaFoldDB" id="A0A9D2FJX6"/>
<evidence type="ECO:0000313" key="10">
    <source>
        <dbReference type="EMBL" id="HIZ62608.1"/>
    </source>
</evidence>
<accession>A0A9D2FJX6</accession>
<dbReference type="GO" id="GO:0099621">
    <property type="term" value="F:undecaprenyl-phosphate 4-deoxy-4-formamido-L-arabinose transferase activity"/>
    <property type="evidence" value="ECO:0007669"/>
    <property type="project" value="TreeGrafter"/>
</dbReference>
<feature type="transmembrane region" description="Helical" evidence="8">
    <location>
        <begin position="229"/>
        <end position="254"/>
    </location>
</feature>
<feature type="domain" description="Glycosyltransferase 2-like" evidence="9">
    <location>
        <begin position="5"/>
        <end position="167"/>
    </location>
</feature>
<keyword evidence="1" id="KW-1003">Cell membrane</keyword>
<feature type="transmembrane region" description="Helical" evidence="8">
    <location>
        <begin position="260"/>
        <end position="283"/>
    </location>
</feature>
<keyword evidence="6 8" id="KW-1133">Transmembrane helix</keyword>
<dbReference type="PANTHER" id="PTHR48090:SF3">
    <property type="entry name" value="UNDECAPRENYL-PHOSPHATE 4-DEOXY-4-FORMAMIDO-L-ARABINOSE TRANSFERASE"/>
    <property type="match status" value="1"/>
</dbReference>
<evidence type="ECO:0000256" key="8">
    <source>
        <dbReference type="SAM" id="Phobius"/>
    </source>
</evidence>
<evidence type="ECO:0000256" key="1">
    <source>
        <dbReference type="ARBA" id="ARBA00022475"/>
    </source>
</evidence>
<keyword evidence="4 8" id="KW-0812">Transmembrane</keyword>
<proteinExistence type="predicted"/>
<dbReference type="InterPro" id="IPR029044">
    <property type="entry name" value="Nucleotide-diphossugar_trans"/>
</dbReference>
<dbReference type="Pfam" id="PF00535">
    <property type="entry name" value="Glycos_transf_2"/>
    <property type="match status" value="1"/>
</dbReference>
<name>A0A9D2FJX6_9FIRM</name>